<evidence type="ECO:0000256" key="8">
    <source>
        <dbReference type="SAM" id="MobiDB-lite"/>
    </source>
</evidence>
<feature type="region of interest" description="Disordered" evidence="8">
    <location>
        <begin position="1"/>
        <end position="223"/>
    </location>
</feature>
<dbReference type="InterPro" id="IPR017441">
    <property type="entry name" value="Protein_kinase_ATP_BS"/>
</dbReference>
<comment type="caution">
    <text evidence="10">The sequence shown here is derived from an EMBL/GenBank/DDBJ whole genome shotgun (WGS) entry which is preliminary data.</text>
</comment>
<feature type="compositionally biased region" description="Polar residues" evidence="8">
    <location>
        <begin position="289"/>
        <end position="307"/>
    </location>
</feature>
<evidence type="ECO:0000256" key="7">
    <source>
        <dbReference type="PROSITE-ProRule" id="PRU10141"/>
    </source>
</evidence>
<dbReference type="PANTHER" id="PTHR24058:SF22">
    <property type="entry name" value="DUAL SPECIFICITY TYROSINE-PHOSPHORYLATION-REGULATED KINASE 4"/>
    <property type="match status" value="1"/>
</dbReference>
<evidence type="ECO:0000256" key="6">
    <source>
        <dbReference type="ARBA" id="ARBA00022840"/>
    </source>
</evidence>
<evidence type="ECO:0000256" key="2">
    <source>
        <dbReference type="ARBA" id="ARBA00022527"/>
    </source>
</evidence>
<dbReference type="GO" id="GO:0005856">
    <property type="term" value="C:cytoskeleton"/>
    <property type="evidence" value="ECO:0007669"/>
    <property type="project" value="TreeGrafter"/>
</dbReference>
<dbReference type="GO" id="GO:0005524">
    <property type="term" value="F:ATP binding"/>
    <property type="evidence" value="ECO:0007669"/>
    <property type="project" value="UniProtKB-UniRule"/>
</dbReference>
<keyword evidence="11" id="KW-1185">Reference proteome</keyword>
<feature type="region of interest" description="Disordered" evidence="8">
    <location>
        <begin position="1040"/>
        <end position="1067"/>
    </location>
</feature>
<dbReference type="GO" id="GO:0004674">
    <property type="term" value="F:protein serine/threonine kinase activity"/>
    <property type="evidence" value="ECO:0007669"/>
    <property type="project" value="UniProtKB-KW"/>
</dbReference>
<feature type="region of interest" description="Disordered" evidence="8">
    <location>
        <begin position="826"/>
        <end position="856"/>
    </location>
</feature>
<feature type="region of interest" description="Disordered" evidence="8">
    <location>
        <begin position="1720"/>
        <end position="1750"/>
    </location>
</feature>
<feature type="region of interest" description="Disordered" evidence="8">
    <location>
        <begin position="752"/>
        <end position="774"/>
    </location>
</feature>
<feature type="compositionally biased region" description="Low complexity" evidence="8">
    <location>
        <begin position="1"/>
        <end position="10"/>
    </location>
</feature>
<feature type="region of interest" description="Disordered" evidence="8">
    <location>
        <begin position="1463"/>
        <end position="1486"/>
    </location>
</feature>
<feature type="domain" description="Protein kinase" evidence="9">
    <location>
        <begin position="889"/>
        <end position="1662"/>
    </location>
</feature>
<dbReference type="PROSITE" id="PS00107">
    <property type="entry name" value="PROTEIN_KINASE_ATP"/>
    <property type="match status" value="1"/>
</dbReference>
<evidence type="ECO:0000256" key="1">
    <source>
        <dbReference type="ARBA" id="ARBA00008867"/>
    </source>
</evidence>
<feature type="compositionally biased region" description="Pro residues" evidence="8">
    <location>
        <begin position="200"/>
        <end position="210"/>
    </location>
</feature>
<keyword evidence="4 7" id="KW-0547">Nucleotide-binding</keyword>
<organism evidence="10 11">
    <name type="scientific">Leptomonas seymouri</name>
    <dbReference type="NCBI Taxonomy" id="5684"/>
    <lineage>
        <taxon>Eukaryota</taxon>
        <taxon>Discoba</taxon>
        <taxon>Euglenozoa</taxon>
        <taxon>Kinetoplastea</taxon>
        <taxon>Metakinetoplastina</taxon>
        <taxon>Trypanosomatida</taxon>
        <taxon>Trypanosomatidae</taxon>
        <taxon>Leishmaniinae</taxon>
        <taxon>Leptomonas</taxon>
    </lineage>
</organism>
<dbReference type="PROSITE" id="PS50011">
    <property type="entry name" value="PROTEIN_KINASE_DOM"/>
    <property type="match status" value="1"/>
</dbReference>
<dbReference type="GO" id="GO:0005737">
    <property type="term" value="C:cytoplasm"/>
    <property type="evidence" value="ECO:0007669"/>
    <property type="project" value="TreeGrafter"/>
</dbReference>
<feature type="region of interest" description="Disordered" evidence="8">
    <location>
        <begin position="691"/>
        <end position="716"/>
    </location>
</feature>
<dbReference type="InterPro" id="IPR050494">
    <property type="entry name" value="Ser_Thr_dual-spec_kinase"/>
</dbReference>
<protein>
    <recommendedName>
        <fullName evidence="9">Protein kinase domain-containing protein</fullName>
    </recommendedName>
</protein>
<feature type="compositionally biased region" description="Polar residues" evidence="8">
    <location>
        <begin position="1721"/>
        <end position="1732"/>
    </location>
</feature>
<reference evidence="10 11" key="1">
    <citation type="journal article" date="2015" name="PLoS Pathog.">
        <title>Leptomonas seymouri: Adaptations to the Dixenous Life Cycle Analyzed by Genome Sequencing, Transcriptome Profiling and Co-infection with Leishmania donovani.</title>
        <authorList>
            <person name="Kraeva N."/>
            <person name="Butenko A."/>
            <person name="Hlavacova J."/>
            <person name="Kostygov A."/>
            <person name="Myskova J."/>
            <person name="Grybchuk D."/>
            <person name="Lestinova T."/>
            <person name="Votypka J."/>
            <person name="Volf P."/>
            <person name="Opperdoes F."/>
            <person name="Flegontov P."/>
            <person name="Lukes J."/>
            <person name="Yurchenko V."/>
        </authorList>
    </citation>
    <scope>NUCLEOTIDE SEQUENCE [LARGE SCALE GENOMIC DNA]</scope>
    <source>
        <strain evidence="10 11">ATCC 30220</strain>
    </source>
</reference>
<feature type="region of interest" description="Disordered" evidence="8">
    <location>
        <begin position="1540"/>
        <end position="1560"/>
    </location>
</feature>
<evidence type="ECO:0000313" key="10">
    <source>
        <dbReference type="EMBL" id="KPI83964.1"/>
    </source>
</evidence>
<keyword evidence="5" id="KW-0418">Kinase</keyword>
<feature type="compositionally biased region" description="Basic and acidic residues" evidence="8">
    <location>
        <begin position="696"/>
        <end position="714"/>
    </location>
</feature>
<name>A0A0N1P9R6_LEPSE</name>
<comment type="similarity">
    <text evidence="1">Belongs to the protein kinase superfamily. CMGC Ser/Thr protein kinase family. MNB/DYRK subfamily.</text>
</comment>
<evidence type="ECO:0000259" key="9">
    <source>
        <dbReference type="PROSITE" id="PS50011"/>
    </source>
</evidence>
<dbReference type="EMBL" id="LJSK01000305">
    <property type="protein sequence ID" value="KPI83964.1"/>
    <property type="molecule type" value="Genomic_DNA"/>
</dbReference>
<sequence>MSSTQSSSTSVGVPAIETRRRISEVRLYTAEVKQPSATKVKDLVTQSHSRGNGRETEDQQSLQRGSDISPQRAYCDSLRGSAEEVTSAEGEHKEQRNSGGCCSPHTPPSRSQSSLPTAPGTPVPPCPRCRTSIPSAQASDVPPSPSLGPRPTRMHCSERELHLSDHFNSPLAEKPAEGASAVPAAQTRSTKGGAFSTSVPMPPQFSPTPAPARSSLCPRVSNEERLHGETSIVKVEGEGQAGLLAASAKNTSLGVLHAYCASTSKSLTISSLALPPPVAKTPILMPRSLTRQSSARPASPHCDTSQGPHPLRDSHSPAASMKEEVVAAVEAEGEEAGPRPCQAPPPPKQAEPVTLVPIPQSFPADVNEERDDIVSSQVPSATFALNRARHNTNATSWRFSSQVSLSSDYVDEEKGSALTNNDPFPLHGLSPSSAVVSETHSCAIPAAPLSSELRWRGWPSRLDLCSNSSSINSLQRQDVDALSYGSAPTARAERRGPLTGSLQQRSQPSQSQPRVEGTSVSRVENALFYTARSLPVQAPRTRSAADSAIVRGTRENRLGGSADTVKFPQHSSCYPRSLSSHSARYTDVLHSPADAPLLPRLNPLLRSPSSTPHFSGSQQPLTPVQYQSPTCSGSFERRVEGAEDAMLPTANTRSISVDWLSPASCAATPPAFPLAYPVQSALPSIQATPFASCHGATERGSEDTDGRTGRERRINSPHKTCVSFSVPSIPHTGERENERDTANHVCISARDGSPGDANSSVADFNASSAPPPPPPWTPAEALYWMSGRLTRREAQEMLQYDRVYYCGPALPPRTACGMTEVAPVATATPPPDTEEENAHAVSAPGRGKGVSTSTPSTAACVPVTTADTPISSLSSYFPITLGMHISFRYEVAEVLGFGTFSVVVRAIDHAAPPLSPERHCALKLIRRGALYELAAQDEWNVYEQVRACCDTAAGETECHIREAEQRAHDRHHHRFPSFTWRLSLADQRSLLSAGVLTPRSRFEFRGYHVIVFPLLGFSVRDVQELQRGCEETAAVGVRKTSGQDPSLAASRTNANSTTECSAKTSSAQQRASSRFPPLIVSSIIAQVAYALAFLHHTAHLLHGDIKPENIVFADRALSHGVAESGSLFPCPAHLPLLPRGYPTDELPAATSISSISPLRRSVSEEPTPAVENKEEEVATVCLTPAPACGAFHCLRNYASEEGSEDDGRPSSIVATAPASRELRESPPVVYAPHTPSRRVPGLATSRTSILSSPHLARQTDALTFEDSTNGVTTFATAASQASFADNTHSGELQFTRLNLNDSSTSAVSQAGPQHRVPSPSPELHNSLSASVCRTSSRVAVIDLGHAKPLAPGQAGVTFPLQSPSYRAPEMALRLPYTTSIDMWSLGCVLYELHTGHALLPNACDDATMLSSAVEVLGMPDASFLSMVKVCWKAYKQRKASHCTEPGGGSSAVLHSASCDIHPTAQEGRKRAPPYSEDPRPVSESSEEEAAVERCWKSFIQVLNITAGQQRAHAEPYRLQGTAIHAPGDLSAAISPINAQDGATAASPSPGAVDGGMNGSVGNEEVRVTTWETPAQCALLSRLFPGGQADPTEQTFTLSVAACHRLSPSAFAAVVETTSTSEMSDTQREQLRMYAWVDFLLGCLFWDSSKRLSSAEAPHHLFIATFFTAGKPKNEEEEEAQRSLAAALDETASKESRCEQLAHCSGVYYLQHHPLTARLFSASPQTQRASSGRRTSDNVDQRNSSQTPHTLSQCSLSTTALLLFLAPSVIVPFELPSSKRMAPSAHAWEEHQQQEQQRRIVVGTTLSTSGQRVSVLCERSLSPDAAHTRPFLVATNPFRVELHSINERASNGDPNLVSPSRITGEVEEEVVTSDGLPPMSQQESEVMVLRLE</sequence>
<dbReference type="InterPro" id="IPR008271">
    <property type="entry name" value="Ser/Thr_kinase_AS"/>
</dbReference>
<feature type="region of interest" description="Disordered" evidence="8">
    <location>
        <begin position="486"/>
        <end position="519"/>
    </location>
</feature>
<feature type="compositionally biased region" description="Polar residues" evidence="8">
    <location>
        <begin position="186"/>
        <end position="199"/>
    </location>
</feature>
<evidence type="ECO:0000256" key="5">
    <source>
        <dbReference type="ARBA" id="ARBA00022777"/>
    </source>
</evidence>
<accession>A0A0N1P9R6</accession>
<dbReference type="InterPro" id="IPR000719">
    <property type="entry name" value="Prot_kinase_dom"/>
</dbReference>
<feature type="compositionally biased region" description="Polar residues" evidence="8">
    <location>
        <begin position="613"/>
        <end position="632"/>
    </location>
</feature>
<feature type="region of interest" description="Disordered" evidence="8">
    <location>
        <begin position="1216"/>
        <end position="1243"/>
    </location>
</feature>
<feature type="compositionally biased region" description="Polar residues" evidence="8">
    <location>
        <begin position="59"/>
        <end position="69"/>
    </location>
</feature>
<evidence type="ECO:0000256" key="4">
    <source>
        <dbReference type="ARBA" id="ARBA00022741"/>
    </source>
</evidence>
<dbReference type="Gene3D" id="1.10.510.10">
    <property type="entry name" value="Transferase(Phosphotransferase) domain 1"/>
    <property type="match status" value="1"/>
</dbReference>
<evidence type="ECO:0000256" key="3">
    <source>
        <dbReference type="ARBA" id="ARBA00022679"/>
    </source>
</evidence>
<feature type="region of interest" description="Disordered" evidence="8">
    <location>
        <begin position="289"/>
        <end position="353"/>
    </location>
</feature>
<dbReference type="InterPro" id="IPR011009">
    <property type="entry name" value="Kinase-like_dom_sf"/>
</dbReference>
<feature type="compositionally biased region" description="Basic and acidic residues" evidence="8">
    <location>
        <begin position="310"/>
        <end position="325"/>
    </location>
</feature>
<dbReference type="Gene3D" id="3.30.200.20">
    <property type="entry name" value="Phosphorylase Kinase, domain 1"/>
    <property type="match status" value="1"/>
</dbReference>
<feature type="region of interest" description="Disordered" evidence="8">
    <location>
        <begin position="606"/>
        <end position="632"/>
    </location>
</feature>
<feature type="compositionally biased region" description="Basic and acidic residues" evidence="8">
    <location>
        <begin position="155"/>
        <end position="165"/>
    </location>
</feature>
<dbReference type="Pfam" id="PF00069">
    <property type="entry name" value="Pkinase"/>
    <property type="match status" value="1"/>
</dbReference>
<feature type="region of interest" description="Disordered" evidence="8">
    <location>
        <begin position="1303"/>
        <end position="1326"/>
    </location>
</feature>
<evidence type="ECO:0000313" key="11">
    <source>
        <dbReference type="Proteomes" id="UP000038009"/>
    </source>
</evidence>
<dbReference type="SMART" id="SM00220">
    <property type="entry name" value="S_TKc"/>
    <property type="match status" value="1"/>
</dbReference>
<feature type="compositionally biased region" description="Polar residues" evidence="8">
    <location>
        <begin position="756"/>
        <end position="768"/>
    </location>
</feature>
<keyword evidence="3" id="KW-0808">Transferase</keyword>
<gene>
    <name evidence="10" type="ORF">ABL78_6995</name>
</gene>
<feature type="compositionally biased region" description="Polar residues" evidence="8">
    <location>
        <begin position="1740"/>
        <end position="1750"/>
    </location>
</feature>
<dbReference type="Proteomes" id="UP000038009">
    <property type="component" value="Unassembled WGS sequence"/>
</dbReference>
<feature type="region of interest" description="Disordered" evidence="8">
    <location>
        <begin position="721"/>
        <end position="740"/>
    </location>
</feature>
<dbReference type="PANTHER" id="PTHR24058">
    <property type="entry name" value="DUAL SPECIFICITY PROTEIN KINASE"/>
    <property type="match status" value="1"/>
</dbReference>
<feature type="binding site" evidence="7">
    <location>
        <position position="923"/>
    </location>
    <ligand>
        <name>ATP</name>
        <dbReference type="ChEBI" id="CHEBI:30616"/>
    </ligand>
</feature>
<dbReference type="VEuPathDB" id="TriTrypDB:Lsey_0305_0070"/>
<dbReference type="OrthoDB" id="437530at2759"/>
<dbReference type="OMA" id="DLGHAKP"/>
<feature type="compositionally biased region" description="Low complexity" evidence="8">
    <location>
        <begin position="503"/>
        <end position="514"/>
    </location>
</feature>
<dbReference type="SUPFAM" id="SSF56112">
    <property type="entry name" value="Protein kinase-like (PK-like)"/>
    <property type="match status" value="1"/>
</dbReference>
<dbReference type="PROSITE" id="PS00108">
    <property type="entry name" value="PROTEIN_KINASE_ST"/>
    <property type="match status" value="1"/>
</dbReference>
<keyword evidence="2" id="KW-0723">Serine/threonine-protein kinase</keyword>
<keyword evidence="6 7" id="KW-0067">ATP-binding</keyword>
<proteinExistence type="inferred from homology"/>